<comment type="cofactor">
    <cofactor evidence="2">
        <name>Mg(2+)</name>
        <dbReference type="ChEBI" id="CHEBI:18420"/>
    </cofactor>
</comment>
<comment type="similarity">
    <text evidence="4">In the C-terminal section; belongs to the phosphate acetyltransferase and butyryltransferase family.</text>
</comment>
<keyword evidence="5 9" id="KW-0479">Metal-binding</keyword>
<dbReference type="InterPro" id="IPR002505">
    <property type="entry name" value="PTA_PTB"/>
</dbReference>
<evidence type="ECO:0000256" key="6">
    <source>
        <dbReference type="ARBA" id="ARBA00023002"/>
    </source>
</evidence>
<dbReference type="RefSeq" id="WP_141200314.1">
    <property type="nucleotide sequence ID" value="NZ_CP041186.1"/>
</dbReference>
<name>A0A4Y6Q045_PERCE</name>
<dbReference type="PANTHER" id="PTHR43237:SF4">
    <property type="entry name" value="NADP-DEPENDENT MALIC ENZYME"/>
    <property type="match status" value="1"/>
</dbReference>
<dbReference type="OrthoDB" id="9805787at2"/>
<evidence type="ECO:0000256" key="9">
    <source>
        <dbReference type="PIRSR" id="PIRSR036684-2"/>
    </source>
</evidence>
<dbReference type="CDD" id="cd05311">
    <property type="entry name" value="NAD_bind_2_malic_enz"/>
    <property type="match status" value="1"/>
</dbReference>
<keyword evidence="15" id="KW-1185">Reference proteome</keyword>
<reference evidence="14 15" key="1">
    <citation type="submission" date="2019-06" db="EMBL/GenBank/DDBJ databases">
        <title>Persicimonas caeni gen. nov., sp. nov., a predatory bacterium isolated from solar saltern.</title>
        <authorList>
            <person name="Wang S."/>
        </authorList>
    </citation>
    <scope>NUCLEOTIDE SEQUENCE [LARGE SCALE GENOMIC DNA]</scope>
    <source>
        <strain evidence="14 15">YN101</strain>
    </source>
</reference>
<evidence type="ECO:0000313" key="15">
    <source>
        <dbReference type="Proteomes" id="UP000315995"/>
    </source>
</evidence>
<evidence type="ECO:0000256" key="4">
    <source>
        <dbReference type="ARBA" id="ARBA00008756"/>
    </source>
</evidence>
<evidence type="ECO:0000256" key="11">
    <source>
        <dbReference type="SAM" id="MobiDB-lite"/>
    </source>
</evidence>
<dbReference type="FunFam" id="3.40.50.720:FF:000095">
    <property type="entry name" value="NADP-dependent malic enzyme"/>
    <property type="match status" value="1"/>
</dbReference>
<proteinExistence type="inferred from homology"/>
<protein>
    <submittedName>
        <fullName evidence="14">NADP-dependent malic enzyme</fullName>
    </submittedName>
</protein>
<evidence type="ECO:0000256" key="7">
    <source>
        <dbReference type="ARBA" id="ARBA00023268"/>
    </source>
</evidence>
<dbReference type="InterPro" id="IPR045213">
    <property type="entry name" value="Malic_NAD-bd_bact_type"/>
</dbReference>
<dbReference type="GO" id="GO:0004470">
    <property type="term" value="F:malic enzyme activity"/>
    <property type="evidence" value="ECO:0007669"/>
    <property type="project" value="InterPro"/>
</dbReference>
<dbReference type="InterPro" id="IPR012302">
    <property type="entry name" value="Malic_NAD-bd"/>
</dbReference>
<feature type="domain" description="Malic enzyme NAD-binding" evidence="12">
    <location>
        <begin position="173"/>
        <end position="409"/>
    </location>
</feature>
<keyword evidence="6" id="KW-0560">Oxidoreductase</keyword>
<evidence type="ECO:0000256" key="8">
    <source>
        <dbReference type="PIRSR" id="PIRSR036684-1"/>
    </source>
</evidence>
<evidence type="ECO:0000256" key="3">
    <source>
        <dbReference type="ARBA" id="ARBA00007686"/>
    </source>
</evidence>
<dbReference type="Gene3D" id="3.40.50.10950">
    <property type="match status" value="1"/>
</dbReference>
<evidence type="ECO:0000256" key="5">
    <source>
        <dbReference type="ARBA" id="ARBA00022723"/>
    </source>
</evidence>
<dbReference type="AlphaFoldDB" id="A0A4Y6Q045"/>
<dbReference type="SUPFAM" id="SSF53659">
    <property type="entry name" value="Isocitrate/Isopropylmalate dehydrogenase-like"/>
    <property type="match status" value="1"/>
</dbReference>
<dbReference type="Gene3D" id="3.40.50.10380">
    <property type="entry name" value="Malic enzyme, N-terminal domain"/>
    <property type="match status" value="1"/>
</dbReference>
<dbReference type="Pfam" id="PF01515">
    <property type="entry name" value="PTA_PTB"/>
    <property type="match status" value="1"/>
</dbReference>
<dbReference type="SUPFAM" id="SSF51735">
    <property type="entry name" value="NAD(P)-binding Rossmann-fold domains"/>
    <property type="match status" value="1"/>
</dbReference>
<accession>A0A4Y6Q045</accession>
<dbReference type="InterPro" id="IPR042113">
    <property type="entry name" value="P_AcTrfase_dom1"/>
</dbReference>
<accession>A0A5B8YC10</accession>
<evidence type="ECO:0000313" key="14">
    <source>
        <dbReference type="EMBL" id="QDG53860.1"/>
    </source>
</evidence>
<evidence type="ECO:0000256" key="2">
    <source>
        <dbReference type="ARBA" id="ARBA00001946"/>
    </source>
</evidence>
<evidence type="ECO:0000259" key="12">
    <source>
        <dbReference type="SMART" id="SM00919"/>
    </source>
</evidence>
<dbReference type="InterPro" id="IPR012301">
    <property type="entry name" value="Malic_N_dom"/>
</dbReference>
<dbReference type="GO" id="GO:0051287">
    <property type="term" value="F:NAD binding"/>
    <property type="evidence" value="ECO:0007669"/>
    <property type="project" value="InterPro"/>
</dbReference>
<dbReference type="GO" id="GO:0046872">
    <property type="term" value="F:metal ion binding"/>
    <property type="evidence" value="ECO:0007669"/>
    <property type="project" value="UniProtKB-KW"/>
</dbReference>
<dbReference type="GO" id="GO:0016616">
    <property type="term" value="F:oxidoreductase activity, acting on the CH-OH group of donors, NAD or NADP as acceptor"/>
    <property type="evidence" value="ECO:0007669"/>
    <property type="project" value="InterPro"/>
</dbReference>
<evidence type="ECO:0000256" key="1">
    <source>
        <dbReference type="ARBA" id="ARBA00001936"/>
    </source>
</evidence>
<evidence type="ECO:0000256" key="10">
    <source>
        <dbReference type="PIRSR" id="PIRSR036684-3"/>
    </source>
</evidence>
<dbReference type="EMBL" id="CP041186">
    <property type="protein sequence ID" value="QDG53860.1"/>
    <property type="molecule type" value="Genomic_DNA"/>
</dbReference>
<feature type="binding site" evidence="9">
    <location>
        <position position="147"/>
    </location>
    <ligand>
        <name>a divalent metal cation</name>
        <dbReference type="ChEBI" id="CHEBI:60240"/>
    </ligand>
</feature>
<dbReference type="NCBIfam" id="NF007233">
    <property type="entry name" value="PRK09653.1"/>
    <property type="match status" value="1"/>
</dbReference>
<evidence type="ECO:0000259" key="13">
    <source>
        <dbReference type="SMART" id="SM01274"/>
    </source>
</evidence>
<dbReference type="Gene3D" id="3.40.50.720">
    <property type="entry name" value="NAD(P)-binding Rossmann-like Domain"/>
    <property type="match status" value="1"/>
</dbReference>
<feature type="active site" description="Proton acceptor" evidence="8">
    <location>
        <position position="104"/>
    </location>
</feature>
<dbReference type="Pfam" id="PF03949">
    <property type="entry name" value="Malic_M"/>
    <property type="match status" value="1"/>
</dbReference>
<dbReference type="Pfam" id="PF00390">
    <property type="entry name" value="malic"/>
    <property type="match status" value="1"/>
</dbReference>
<dbReference type="GO" id="GO:0016746">
    <property type="term" value="F:acyltransferase activity"/>
    <property type="evidence" value="ECO:0007669"/>
    <property type="project" value="InterPro"/>
</dbReference>
<dbReference type="InterPro" id="IPR037062">
    <property type="entry name" value="Malic_N_dom_sf"/>
</dbReference>
<dbReference type="Proteomes" id="UP000315995">
    <property type="component" value="Chromosome"/>
</dbReference>
<dbReference type="GO" id="GO:0006108">
    <property type="term" value="P:malate metabolic process"/>
    <property type="evidence" value="ECO:0007669"/>
    <property type="project" value="InterPro"/>
</dbReference>
<keyword evidence="7" id="KW-0511">Multifunctional enzyme</keyword>
<dbReference type="PANTHER" id="PTHR43237">
    <property type="entry name" value="NADP-DEPENDENT MALIC ENZYME"/>
    <property type="match status" value="1"/>
</dbReference>
<dbReference type="InterPro" id="IPR036291">
    <property type="entry name" value="NAD(P)-bd_dom_sf"/>
</dbReference>
<dbReference type="PIRSF" id="PIRSF036684">
    <property type="entry name" value="ME_PTA"/>
    <property type="match status" value="1"/>
</dbReference>
<feature type="binding site" evidence="10">
    <location>
        <position position="172"/>
    </location>
    <ligand>
        <name>a divalent metal cation</name>
        <dbReference type="ChEBI" id="CHEBI:60240"/>
    </ligand>
</feature>
<feature type="domain" description="Malic enzyme N-terminal" evidence="13">
    <location>
        <begin position="28"/>
        <end position="161"/>
    </location>
</feature>
<gene>
    <name evidence="14" type="ORF">FIV42_24885</name>
</gene>
<dbReference type="SUPFAM" id="SSF53223">
    <property type="entry name" value="Aminoacid dehydrogenase-like, N-terminal domain"/>
    <property type="match status" value="1"/>
</dbReference>
<organism evidence="14 15">
    <name type="scientific">Persicimonas caeni</name>
    <dbReference type="NCBI Taxonomy" id="2292766"/>
    <lineage>
        <taxon>Bacteria</taxon>
        <taxon>Deltaproteobacteria</taxon>
        <taxon>Bradymonadales</taxon>
        <taxon>Bradymonadaceae</taxon>
        <taxon>Persicimonas</taxon>
    </lineage>
</organism>
<feature type="region of interest" description="Disordered" evidence="11">
    <location>
        <begin position="1"/>
        <end position="30"/>
    </location>
</feature>
<dbReference type="InterPro" id="IPR051674">
    <property type="entry name" value="Malate_Decarboxylase"/>
</dbReference>
<dbReference type="InterPro" id="IPR042112">
    <property type="entry name" value="P_AcTrfase_dom2"/>
</dbReference>
<comment type="cofactor">
    <cofactor evidence="1">
        <name>Mn(2+)</name>
        <dbReference type="ChEBI" id="CHEBI:29035"/>
    </cofactor>
</comment>
<dbReference type="FunFam" id="3.40.50.10380:FF:000003">
    <property type="entry name" value="NADP-dependent malic enzyme"/>
    <property type="match status" value="1"/>
</dbReference>
<dbReference type="InterPro" id="IPR012188">
    <property type="entry name" value="ME_PTA"/>
</dbReference>
<feature type="binding site" evidence="9">
    <location>
        <position position="146"/>
    </location>
    <ligand>
        <name>a divalent metal cation</name>
        <dbReference type="ChEBI" id="CHEBI:60240"/>
    </ligand>
</feature>
<dbReference type="SMART" id="SM00919">
    <property type="entry name" value="Malic_M"/>
    <property type="match status" value="1"/>
</dbReference>
<keyword evidence="10" id="KW-0521">NADP</keyword>
<sequence length="759" mass="82878">MSNDHENQQETRKNRRHEALRYHESPRPGKLEIQATKSLSSQRDLSLAYTPGVAEPCRRIDEEPLDSYRYTNRANLVGVVTNGSATLGLGDIGALASKPVMEGKAVLFKHLAGVDAFDIELDTDDVEAFIQCVRTMEPTFGGINLEDIAAPACFEIEERLSAEMNIPVFHDDQHGTAIITSAALLNALELQGKNIEDVRCVFSGAGAAGVACAKLFESLGVPHEHIMFVDSKGVVHTGRDNLNEQKQAFALETDRRTLADAMEGADVFVGVSVAGIVKKEMVASMADRPIIFALANPDPEIAYPDAMEVRDDLIMATGRSDYPNQVNNVLGFPYIFRGALDVAASSINEKMKLAAVHALADLAREDVPETVTDAYEEDHFRFGPEYIIPKPFDPRALLRVSPAVAQAATESGVARKPVEDIDAYRESLEQIQSAAKALIRGLINKAKRAPKRIIFPEGEHHQILRAANILVDEGIAKPVLMGDRECIETRAAQHDIDLDDIEIFDPRDDERRDEMVCAYYDLRQRKGVTMTEAEAHMAQPEVYAMMMLRKERVDGVVSGLTKAYVESLRPALQIVGVAEGVTGAAGAHIVVSRDNGVKFFSDTTVNIDPDPETLAQTAIKISELARTLDVEPKIAMLSYSAFGTSRHPNASKVAQATRILRERHPELIVDGEMQADAALDPELRCEAFDFAELDGEANVLVFPNLDAGNISYKLLDKLGGAEVIGPVLLGMKQPVNVLQRGSSVASIVNLTVLTVLNAQ</sequence>
<dbReference type="InterPro" id="IPR046346">
    <property type="entry name" value="Aminoacid_DH-like_N_sf"/>
</dbReference>
<comment type="similarity">
    <text evidence="3">In the N-terminal section; belongs to the malic enzymes family.</text>
</comment>
<dbReference type="Gene3D" id="3.40.50.10750">
    <property type="entry name" value="Isocitrate/Isopropylmalate dehydrogenase-like"/>
    <property type="match status" value="1"/>
</dbReference>
<dbReference type="SMART" id="SM01274">
    <property type="entry name" value="malic"/>
    <property type="match status" value="1"/>
</dbReference>
<feature type="binding site" evidence="10">
    <location>
        <position position="296"/>
    </location>
    <ligand>
        <name>a divalent metal cation</name>
        <dbReference type="ChEBI" id="CHEBI:60240"/>
    </ligand>
</feature>